<sequence length="427" mass="48859">MKKAKTSKATSLPTEIVVKVAFFINEWSTVVTFLDALRPAKVLGPLEHLWQLHLMSWKERALWPSLDLADSDQASKVHLEGIAKFYSKVFVDTTTDRAWFRQILDPAASGHWACRDLPSKASRCVDLDTLNQWKPIRIVSIDKNAIKTNLVIETLSCLPYLSEITWQICEHEIAATLFQYAASSSSLRKLDLKDFGTTCIDMSTCMANNLMKWVASQPVQFISIKGFKWKNIDQRHQFMTLALEKPTFDCFGWKVLNGSERRTRGWFNRRKKLALFTFRGPSHSGHDGLDVDNLRGFITGFRPIFHDGVQTLLIFGIDHIGHCNIWPILTSILRQSKVETLILRYDKMEMTEADLFAEFLRHLPALQELEFRTKVSFDLLVVFINAVLPTVKRITTACPSPDLLNVLSEREALDALALERSIEFVRK</sequence>
<reference evidence="1 2" key="1">
    <citation type="submission" date="2019-07" db="EMBL/GenBank/DDBJ databases">
        <title>Genomics analysis of Aphanomyces spp. identifies a new class of oomycete effector associated with host adaptation.</title>
        <authorList>
            <person name="Gaulin E."/>
        </authorList>
    </citation>
    <scope>NUCLEOTIDE SEQUENCE [LARGE SCALE GENOMIC DNA]</scope>
    <source>
        <strain evidence="1 2">ATCC 201684</strain>
    </source>
</reference>
<protein>
    <recommendedName>
        <fullName evidence="3">F-box domain-containing protein</fullName>
    </recommendedName>
</protein>
<dbReference type="Proteomes" id="UP000481153">
    <property type="component" value="Unassembled WGS sequence"/>
</dbReference>
<evidence type="ECO:0000313" key="1">
    <source>
        <dbReference type="EMBL" id="KAF0731411.1"/>
    </source>
</evidence>
<comment type="caution">
    <text evidence="1">The sequence shown here is derived from an EMBL/GenBank/DDBJ whole genome shotgun (WGS) entry which is preliminary data.</text>
</comment>
<dbReference type="AlphaFoldDB" id="A0A6G0WVB9"/>
<gene>
    <name evidence="1" type="ORF">Ae201684_011314</name>
</gene>
<accession>A0A6G0WVB9</accession>
<dbReference type="EMBL" id="VJMJ01000143">
    <property type="protein sequence ID" value="KAF0731411.1"/>
    <property type="molecule type" value="Genomic_DNA"/>
</dbReference>
<dbReference type="VEuPathDB" id="FungiDB:AeMF1_017234"/>
<dbReference type="SUPFAM" id="SSF52047">
    <property type="entry name" value="RNI-like"/>
    <property type="match status" value="1"/>
</dbReference>
<organism evidence="1 2">
    <name type="scientific">Aphanomyces euteiches</name>
    <dbReference type="NCBI Taxonomy" id="100861"/>
    <lineage>
        <taxon>Eukaryota</taxon>
        <taxon>Sar</taxon>
        <taxon>Stramenopiles</taxon>
        <taxon>Oomycota</taxon>
        <taxon>Saprolegniomycetes</taxon>
        <taxon>Saprolegniales</taxon>
        <taxon>Verrucalvaceae</taxon>
        <taxon>Aphanomyces</taxon>
    </lineage>
</organism>
<evidence type="ECO:0000313" key="2">
    <source>
        <dbReference type="Proteomes" id="UP000481153"/>
    </source>
</evidence>
<evidence type="ECO:0008006" key="3">
    <source>
        <dbReference type="Google" id="ProtNLM"/>
    </source>
</evidence>
<proteinExistence type="predicted"/>
<name>A0A6G0WVB9_9STRA</name>
<keyword evidence="2" id="KW-1185">Reference proteome</keyword>